<accession>A0A1X7TAE1</accession>
<dbReference type="EnsemblMetazoa" id="Aqu2.1.11402_001">
    <property type="protein sequence ID" value="Aqu2.1.11402_001"/>
    <property type="gene ID" value="Aqu2.1.11402"/>
</dbReference>
<keyword evidence="1" id="KW-0472">Membrane</keyword>
<keyword evidence="1" id="KW-0812">Transmembrane</keyword>
<dbReference type="Proteomes" id="UP000007879">
    <property type="component" value="Unassembled WGS sequence"/>
</dbReference>
<keyword evidence="1" id="KW-1133">Transmembrane helix</keyword>
<name>A0A1X7TAE1_AMPQE</name>
<dbReference type="KEGG" id="aqu:109588998"/>
<sequence length="770" mass="85357">MSEPEDSNVVDQTSTTEEKLESLKASCESSLSLVHKDSLLTLVNAVTQPETGQTLGDSLSLLFSHFNSSSDSSQSLALCSAFILGCLSALGWEKGELVDQLESKADVTFSLETSYPEVWRRANEMKETIRRDVSLIGTGIDTPLLDFYVKLICLSLYKTLLPLPTSNEPETFYEIFDRLLLFTLSESASIIHSILCYFNCNEKEVSRLSPYLIPGFDLRASYPEIYFRLRVAKFLYHLGEERCKLAMMTFSSLYLNNETIDRHSPLEFVGLIFDHGQADVAKLNKLAESFNQPNYFDVCTQQENGGTCKSPDTDFSSSVTPIGSDITTHREATPSSLNEVSKARMSFMVSRHHPEEGDLAKLNKFISDHFSINAEVLPPTIEHRNSAVTLTQNDHNVHSAAPDTSSITPLVVSEEDSCCKRHWKKIALIIIMIIIAVILGGVSAGFHWSPPSPRNSSTMTSAIIYGKNSYPVLLGTFENTCVHLPGSVNVMLVSANVPLNTSVHELSPVPYCPPSPYIVQCNEYEYNGRGVPINLGPGSKLVYNMRLKRREHITSPNSSSASSSSYNDKNDDCVRLYLGRYSEKSLDHVLNLTGRCNQDDSIVAQSQCLRLEPNESVINILVVFNITRQDDYYVVYETSGVYSFGTVITGSQVFYDVSRSDRVCTAGNGVCSIGSCGYSFWDFRSCSDAVDGYNNTFNVLIQSANDSDVLVNITSDDSESPGYSCTATASFIGAMVIIGLLLIVIFFCIFVWCYRRDEKETVSYGSYGTF</sequence>
<feature type="transmembrane region" description="Helical" evidence="1">
    <location>
        <begin position="731"/>
        <end position="754"/>
    </location>
</feature>
<evidence type="ECO:0000313" key="2">
    <source>
        <dbReference type="EnsemblMetazoa" id="Aqu2.1.11402_001"/>
    </source>
</evidence>
<evidence type="ECO:0000313" key="3">
    <source>
        <dbReference type="Proteomes" id="UP000007879"/>
    </source>
</evidence>
<dbReference type="AlphaFoldDB" id="A0A1X7TAE1"/>
<proteinExistence type="predicted"/>
<reference evidence="3" key="1">
    <citation type="journal article" date="2010" name="Nature">
        <title>The Amphimedon queenslandica genome and the evolution of animal complexity.</title>
        <authorList>
            <person name="Srivastava M."/>
            <person name="Simakov O."/>
            <person name="Chapman J."/>
            <person name="Fahey B."/>
            <person name="Gauthier M.E."/>
            <person name="Mitros T."/>
            <person name="Richards G.S."/>
            <person name="Conaco C."/>
            <person name="Dacre M."/>
            <person name="Hellsten U."/>
            <person name="Larroux C."/>
            <person name="Putnam N.H."/>
            <person name="Stanke M."/>
            <person name="Adamska M."/>
            <person name="Darling A."/>
            <person name="Degnan S.M."/>
            <person name="Oakley T.H."/>
            <person name="Plachetzki D.C."/>
            <person name="Zhai Y."/>
            <person name="Adamski M."/>
            <person name="Calcino A."/>
            <person name="Cummins S.F."/>
            <person name="Goodstein D.M."/>
            <person name="Harris C."/>
            <person name="Jackson D.J."/>
            <person name="Leys S.P."/>
            <person name="Shu S."/>
            <person name="Woodcroft B.J."/>
            <person name="Vervoort M."/>
            <person name="Kosik K.S."/>
            <person name="Manning G."/>
            <person name="Degnan B.M."/>
            <person name="Rokhsar D.S."/>
        </authorList>
    </citation>
    <scope>NUCLEOTIDE SEQUENCE [LARGE SCALE GENOMIC DNA]</scope>
</reference>
<dbReference type="EnsemblMetazoa" id="XM_020005118.1">
    <property type="protein sequence ID" value="XP_019860677.1"/>
    <property type="gene ID" value="LOC109588998"/>
</dbReference>
<dbReference type="InParanoid" id="A0A1X7TAE1"/>
<organism evidence="2">
    <name type="scientific">Amphimedon queenslandica</name>
    <name type="common">Sponge</name>
    <dbReference type="NCBI Taxonomy" id="400682"/>
    <lineage>
        <taxon>Eukaryota</taxon>
        <taxon>Metazoa</taxon>
        <taxon>Porifera</taxon>
        <taxon>Demospongiae</taxon>
        <taxon>Heteroscleromorpha</taxon>
        <taxon>Haplosclerida</taxon>
        <taxon>Niphatidae</taxon>
        <taxon>Amphimedon</taxon>
    </lineage>
</organism>
<gene>
    <name evidence="2" type="primary">109588998</name>
</gene>
<keyword evidence="3" id="KW-1185">Reference proteome</keyword>
<protein>
    <submittedName>
        <fullName evidence="2">Uncharacterized protein</fullName>
    </submittedName>
</protein>
<reference evidence="2" key="2">
    <citation type="submission" date="2017-05" db="UniProtKB">
        <authorList>
            <consortium name="EnsemblMetazoa"/>
        </authorList>
    </citation>
    <scope>IDENTIFICATION</scope>
</reference>
<feature type="transmembrane region" description="Helical" evidence="1">
    <location>
        <begin position="426"/>
        <end position="448"/>
    </location>
</feature>
<evidence type="ECO:0000256" key="1">
    <source>
        <dbReference type="SAM" id="Phobius"/>
    </source>
</evidence>